<organism evidence="2 3">
    <name type="scientific">Deinococcus aerophilus</name>
    <dbReference type="NCBI Taxonomy" id="522488"/>
    <lineage>
        <taxon>Bacteria</taxon>
        <taxon>Thermotogati</taxon>
        <taxon>Deinococcota</taxon>
        <taxon>Deinococci</taxon>
        <taxon>Deinococcales</taxon>
        <taxon>Deinococcaceae</taxon>
        <taxon>Deinococcus</taxon>
    </lineage>
</organism>
<dbReference type="EMBL" id="BMOM01000039">
    <property type="protein sequence ID" value="GGM19970.1"/>
    <property type="molecule type" value="Genomic_DNA"/>
</dbReference>
<proteinExistence type="predicted"/>
<comment type="caution">
    <text evidence="2">The sequence shown here is derived from an EMBL/GenBank/DDBJ whole genome shotgun (WGS) entry which is preliminary data.</text>
</comment>
<dbReference type="Proteomes" id="UP000661918">
    <property type="component" value="Unassembled WGS sequence"/>
</dbReference>
<evidence type="ECO:0000313" key="2">
    <source>
        <dbReference type="EMBL" id="GGM19970.1"/>
    </source>
</evidence>
<accession>A0ABQ2H081</accession>
<reference evidence="3" key="1">
    <citation type="journal article" date="2019" name="Int. J. Syst. Evol. Microbiol.">
        <title>The Global Catalogue of Microorganisms (GCM) 10K type strain sequencing project: providing services to taxonomists for standard genome sequencing and annotation.</title>
        <authorList>
            <consortium name="The Broad Institute Genomics Platform"/>
            <consortium name="The Broad Institute Genome Sequencing Center for Infectious Disease"/>
            <person name="Wu L."/>
            <person name="Ma J."/>
        </authorList>
    </citation>
    <scope>NUCLEOTIDE SEQUENCE [LARGE SCALE GENOMIC DNA]</scope>
    <source>
        <strain evidence="3">JCM 15443</strain>
    </source>
</reference>
<evidence type="ECO:0000313" key="3">
    <source>
        <dbReference type="Proteomes" id="UP000661918"/>
    </source>
</evidence>
<keyword evidence="3" id="KW-1185">Reference proteome</keyword>
<sequence length="175" mass="18662">MGARLPAPLTAAMRRILSPLWGRDAAVPALAKSLPVFLQGRGWRDARPPSDAVPAGVEAGSPTREAFPRSIRSGPNVRFKRLWVCTADGSLTNSETLWSFEPHGPGVAPAALTWPPDGRRNPGRITSSTLTPTGLHLNTGNALPGEGNTRCLKLLSKLRRACVPTLLDFSLLNGV</sequence>
<name>A0ABQ2H081_9DEIO</name>
<feature type="region of interest" description="Disordered" evidence="1">
    <location>
        <begin position="45"/>
        <end position="69"/>
    </location>
</feature>
<protein>
    <submittedName>
        <fullName evidence="2">Uncharacterized protein</fullName>
    </submittedName>
</protein>
<evidence type="ECO:0000256" key="1">
    <source>
        <dbReference type="SAM" id="MobiDB-lite"/>
    </source>
</evidence>
<gene>
    <name evidence="2" type="ORF">GCM10010841_30010</name>
</gene>